<evidence type="ECO:0000313" key="4">
    <source>
        <dbReference type="Proteomes" id="UP000593562"/>
    </source>
</evidence>
<dbReference type="Proteomes" id="UP000593562">
    <property type="component" value="Unassembled WGS sequence"/>
</dbReference>
<evidence type="ECO:0000313" key="3">
    <source>
        <dbReference type="EMBL" id="KAF5752917.1"/>
    </source>
</evidence>
<organism evidence="3 4">
    <name type="scientific">Tripterygium wilfordii</name>
    <name type="common">Thunder God vine</name>
    <dbReference type="NCBI Taxonomy" id="458696"/>
    <lineage>
        <taxon>Eukaryota</taxon>
        <taxon>Viridiplantae</taxon>
        <taxon>Streptophyta</taxon>
        <taxon>Embryophyta</taxon>
        <taxon>Tracheophyta</taxon>
        <taxon>Spermatophyta</taxon>
        <taxon>Magnoliopsida</taxon>
        <taxon>eudicotyledons</taxon>
        <taxon>Gunneridae</taxon>
        <taxon>Pentapetalae</taxon>
        <taxon>rosids</taxon>
        <taxon>fabids</taxon>
        <taxon>Celastrales</taxon>
        <taxon>Celastraceae</taxon>
        <taxon>Tripterygium</taxon>
    </lineage>
</organism>
<accession>A0A7J7E2V5</accession>
<dbReference type="InterPro" id="IPR056116">
    <property type="entry name" value="DUF7699"/>
</dbReference>
<dbReference type="AlphaFoldDB" id="A0A7J7E2V5"/>
<feature type="compositionally biased region" description="Acidic residues" evidence="1">
    <location>
        <begin position="81"/>
        <end position="101"/>
    </location>
</feature>
<evidence type="ECO:0000259" key="2">
    <source>
        <dbReference type="Pfam" id="PF24766"/>
    </source>
</evidence>
<dbReference type="PANTHER" id="PTHR35323">
    <property type="entry name" value="SAP DOMAIN-CONTAINING PROTEIN"/>
    <property type="match status" value="1"/>
</dbReference>
<gene>
    <name evidence="3" type="ORF">HS088_TW01G00835</name>
</gene>
<feature type="region of interest" description="Disordered" evidence="1">
    <location>
        <begin position="1"/>
        <end position="101"/>
    </location>
</feature>
<name>A0A7J7E2V5_TRIWF</name>
<keyword evidence="4" id="KW-1185">Reference proteome</keyword>
<feature type="compositionally biased region" description="Basic residues" evidence="1">
    <location>
        <begin position="283"/>
        <end position="305"/>
    </location>
</feature>
<dbReference type="EMBL" id="JAAARO010000001">
    <property type="protein sequence ID" value="KAF5752917.1"/>
    <property type="molecule type" value="Genomic_DNA"/>
</dbReference>
<proteinExistence type="predicted"/>
<dbReference type="Pfam" id="PF24766">
    <property type="entry name" value="DUF7699"/>
    <property type="match status" value="1"/>
</dbReference>
<dbReference type="InParanoid" id="A0A7J7E2V5"/>
<feature type="compositionally biased region" description="Acidic residues" evidence="1">
    <location>
        <begin position="41"/>
        <end position="66"/>
    </location>
</feature>
<evidence type="ECO:0000256" key="1">
    <source>
        <dbReference type="SAM" id="MobiDB-lite"/>
    </source>
</evidence>
<dbReference type="PANTHER" id="PTHR35323:SF2">
    <property type="entry name" value="SAP DOMAIN-CONTAINING PROTEIN"/>
    <property type="match status" value="1"/>
</dbReference>
<feature type="domain" description="DUF7699" evidence="2">
    <location>
        <begin position="181"/>
        <end position="262"/>
    </location>
</feature>
<comment type="caution">
    <text evidence="3">The sequence shown here is derived from an EMBL/GenBank/DDBJ whole genome shotgun (WGS) entry which is preliminary data.</text>
</comment>
<sequence>MEVDRGKRTLICLSSSSDEEEDTEIEADHGKRTLICLSSSSDEEEEETEMEEDDDDEDEKYEEIDEEDRRDSNYSGGGSDCNDDGDREMEDDDDCDDGHDAGDDDESICHRVICLLKDGSDLEVLNLKECKVYLRKHGLRLSEPKEVCIQRIKEHWRLKDRNGEVLYPRSSFVINCTGDACKGDVVLFTQFHKVTRHGGLLGKRTIAGRVVNESYGGAKQQHTFTVEVLWSKSKGLGTLPPLFPLLVKGRNLYRFKTYRQRWDDEAERLKVLSEKHKRGAEARHKRAMKRTRMRPYSKGAKRQKYSNHTVPTTKGKAIETRKTKHLSMLGKAIPQHHQRSRQLNFKRAPRSYATNFSGRSQRFKHHNINDRPTFQPYFRCPKPHQSQMRFYDGRAPFYFSSHDMASNSTMMRLPPLSASVAMATLCRPPTDHWDITIMMTKPADKRPLSFAGMEPK</sequence>
<feature type="region of interest" description="Disordered" evidence="1">
    <location>
        <begin position="276"/>
        <end position="316"/>
    </location>
</feature>
<reference evidence="3 4" key="1">
    <citation type="journal article" date="2020" name="Nat. Commun.">
        <title>Genome of Tripterygium wilfordii and identification of cytochrome P450 involved in triptolide biosynthesis.</title>
        <authorList>
            <person name="Tu L."/>
            <person name="Su P."/>
            <person name="Zhang Z."/>
            <person name="Gao L."/>
            <person name="Wang J."/>
            <person name="Hu T."/>
            <person name="Zhou J."/>
            <person name="Zhang Y."/>
            <person name="Zhao Y."/>
            <person name="Liu Y."/>
            <person name="Song Y."/>
            <person name="Tong Y."/>
            <person name="Lu Y."/>
            <person name="Yang J."/>
            <person name="Xu C."/>
            <person name="Jia M."/>
            <person name="Peters R.J."/>
            <person name="Huang L."/>
            <person name="Gao W."/>
        </authorList>
    </citation>
    <scope>NUCLEOTIDE SEQUENCE [LARGE SCALE GENOMIC DNA]</scope>
    <source>
        <strain evidence="4">cv. XIE 37</strain>
        <tissue evidence="3">Leaf</tissue>
    </source>
</reference>
<protein>
    <submittedName>
        <fullName evidence="3">Zinc finger CCCH domain-containing protein 62 isoform X2</fullName>
    </submittedName>
</protein>